<dbReference type="PANTHER" id="PTHR43362:SF1">
    <property type="entry name" value="MANNITOL DEHYDROGENASE 2-RELATED"/>
    <property type="match status" value="1"/>
</dbReference>
<dbReference type="InterPro" id="IPR013118">
    <property type="entry name" value="Mannitol_DH_C"/>
</dbReference>
<feature type="domain" description="Mannitol dehydrogenase N-terminal" evidence="3">
    <location>
        <begin position="36"/>
        <end position="311"/>
    </location>
</feature>
<dbReference type="Gene3D" id="1.10.1040.10">
    <property type="entry name" value="N-(1-d-carboxylethyl)-l-norvaline Dehydrogenase, domain 2"/>
    <property type="match status" value="1"/>
</dbReference>
<dbReference type="Proteomes" id="UP000442535">
    <property type="component" value="Unassembled WGS sequence"/>
</dbReference>
<proteinExistence type="predicted"/>
<evidence type="ECO:0000259" key="4">
    <source>
        <dbReference type="Pfam" id="PF08125"/>
    </source>
</evidence>
<dbReference type="GO" id="GO:0008926">
    <property type="term" value="F:mannitol-1-phosphate 5-dehydrogenase activity"/>
    <property type="evidence" value="ECO:0007669"/>
    <property type="project" value="UniProtKB-EC"/>
</dbReference>
<evidence type="ECO:0000256" key="2">
    <source>
        <dbReference type="ARBA" id="ARBA00048615"/>
    </source>
</evidence>
<dbReference type="Pfam" id="PF01232">
    <property type="entry name" value="Mannitol_dh"/>
    <property type="match status" value="1"/>
</dbReference>
<dbReference type="AlphaFoldDB" id="A0A7K0K2Z7"/>
<dbReference type="SUPFAM" id="SSF51735">
    <property type="entry name" value="NAD(P)-binding Rossmann-fold domains"/>
    <property type="match status" value="1"/>
</dbReference>
<gene>
    <name evidence="5" type="ORF">FYJ63_04145</name>
</gene>
<keyword evidence="6" id="KW-1185">Reference proteome</keyword>
<protein>
    <submittedName>
        <fullName evidence="5">Mannitol dehydrogenase family protein</fullName>
    </submittedName>
</protein>
<reference evidence="5 6" key="1">
    <citation type="submission" date="2019-08" db="EMBL/GenBank/DDBJ databases">
        <title>In-depth cultivation of the pig gut microbiome towards novel bacterial diversity and tailored functional studies.</title>
        <authorList>
            <person name="Wylensek D."/>
            <person name="Hitch T.C.A."/>
            <person name="Clavel T."/>
        </authorList>
    </citation>
    <scope>NUCLEOTIDE SEQUENCE [LARGE SCALE GENOMIC DNA]</scope>
    <source>
        <strain evidence="5 6">RF-GAM-744-WT-7</strain>
    </source>
</reference>
<dbReference type="InterPro" id="IPR013131">
    <property type="entry name" value="Mannitol_DH_N"/>
</dbReference>
<keyword evidence="1" id="KW-0560">Oxidoreductase</keyword>
<accession>A0A7K0K2Z7</accession>
<dbReference type="Gene3D" id="3.40.50.720">
    <property type="entry name" value="NAD(P)-binding Rossmann-like Domain"/>
    <property type="match status" value="1"/>
</dbReference>
<sequence>MELNLKGLEELGSVENLRLPAFAVATMQAEGRENPRWIHVGPGNLFRAYVARVADDLIARGEHWPIVAVAPRDPGDMDVQLGDHDLMSLKVTLNPDGTREERVVAGISEALAVAREADYRRLVEVARNPGVALMSFTITEKGYVITDSAGDLQPEVTSGLVEAPGSQEAAAAHAMLLTAGLLWERFNAVRDSGKPAPLTLLSFDNFSHNGDKLRESVLTIVSKWLEQGAVPREFADWVGDEGNVAFPITVIDKITPRPSPAVAADLAARGFTDMEVTTPRRTPLAGFVNTEPTEYLIIEDKFAGERPAWEGLGVDVVARETCDDFENMKVTTCLNPLHTALAVAGCLLHFPTIDSEMRDPALAALVRELGEREAMPVVVDPGIVKPEEFLQEVLEVRFPNRYLPDDPARIAMDTSQKLPIRFGVTLKKYRERGLDLGALHAIPFVFALWLRYLTGLDDNGAPLEISSDPLGPELQAHFQGVALGENDDAEARLAPLLAREDIFGIDLTETPLAAKVTDFYKEMMSAPGAIRATVDKEFHK</sequence>
<comment type="caution">
    <text evidence="5">The sequence shown here is derived from an EMBL/GenBank/DDBJ whole genome shotgun (WGS) entry which is preliminary data.</text>
</comment>
<dbReference type="InterPro" id="IPR036291">
    <property type="entry name" value="NAD(P)-bd_dom_sf"/>
</dbReference>
<dbReference type="EMBL" id="VUMY01000006">
    <property type="protein sequence ID" value="MST49430.1"/>
    <property type="molecule type" value="Genomic_DNA"/>
</dbReference>
<dbReference type="SUPFAM" id="SSF48179">
    <property type="entry name" value="6-phosphogluconate dehydrogenase C-terminal domain-like"/>
    <property type="match status" value="1"/>
</dbReference>
<dbReference type="InterPro" id="IPR008927">
    <property type="entry name" value="6-PGluconate_DH-like_C_sf"/>
</dbReference>
<dbReference type="RefSeq" id="WP_154544092.1">
    <property type="nucleotide sequence ID" value="NZ_JAQYQY010000022.1"/>
</dbReference>
<evidence type="ECO:0000313" key="6">
    <source>
        <dbReference type="Proteomes" id="UP000442535"/>
    </source>
</evidence>
<dbReference type="InterPro" id="IPR013328">
    <property type="entry name" value="6PGD_dom2"/>
</dbReference>
<evidence type="ECO:0000313" key="5">
    <source>
        <dbReference type="EMBL" id="MST49430.1"/>
    </source>
</evidence>
<evidence type="ECO:0000259" key="3">
    <source>
        <dbReference type="Pfam" id="PF01232"/>
    </source>
</evidence>
<dbReference type="Pfam" id="PF08125">
    <property type="entry name" value="Mannitol_dh_C"/>
    <property type="match status" value="1"/>
</dbReference>
<organism evidence="5 6">
    <name type="scientific">Mobiluncus porci</name>
    <dbReference type="NCBI Taxonomy" id="2652278"/>
    <lineage>
        <taxon>Bacteria</taxon>
        <taxon>Bacillati</taxon>
        <taxon>Actinomycetota</taxon>
        <taxon>Actinomycetes</taxon>
        <taxon>Actinomycetales</taxon>
        <taxon>Actinomycetaceae</taxon>
        <taxon>Mobiluncus</taxon>
    </lineage>
</organism>
<name>A0A7K0K2Z7_9ACTO</name>
<feature type="domain" description="Mannitol dehydrogenase C-terminal" evidence="4">
    <location>
        <begin position="323"/>
        <end position="523"/>
    </location>
</feature>
<comment type="catalytic activity">
    <reaction evidence="2">
        <text>D-mannitol 1-phosphate + NAD(+) = beta-D-fructose 6-phosphate + NADH + H(+)</text>
        <dbReference type="Rhea" id="RHEA:19661"/>
        <dbReference type="ChEBI" id="CHEBI:15378"/>
        <dbReference type="ChEBI" id="CHEBI:57540"/>
        <dbReference type="ChEBI" id="CHEBI:57634"/>
        <dbReference type="ChEBI" id="CHEBI:57945"/>
        <dbReference type="ChEBI" id="CHEBI:61381"/>
        <dbReference type="EC" id="1.1.1.17"/>
    </reaction>
</comment>
<dbReference type="PANTHER" id="PTHR43362">
    <property type="entry name" value="MANNITOL DEHYDROGENASE DSF1-RELATED"/>
    <property type="match status" value="1"/>
</dbReference>
<dbReference type="InterPro" id="IPR050988">
    <property type="entry name" value="Mannitol_DH/Oxidoreductase"/>
</dbReference>
<evidence type="ECO:0000256" key="1">
    <source>
        <dbReference type="ARBA" id="ARBA00023002"/>
    </source>
</evidence>